<comment type="caution">
    <text evidence="3">The sequence shown here is derived from an EMBL/GenBank/DDBJ whole genome shotgun (WGS) entry which is preliminary data.</text>
</comment>
<reference evidence="3 4" key="1">
    <citation type="submission" date="2017-11" db="EMBL/GenBank/DDBJ databases">
        <title>Bacterial isolate from king chilli rhizosphere.</title>
        <authorList>
            <person name="Takhelmayum P."/>
            <person name="Sarangthem I."/>
        </authorList>
    </citation>
    <scope>NUCLEOTIDE SEQUENCE [LARGE SCALE GENOMIC DNA]</scope>
    <source>
        <strain evidence="4">t26</strain>
    </source>
</reference>
<dbReference type="AlphaFoldDB" id="A0A2M9Q3K4"/>
<dbReference type="Gene3D" id="3.10.310.10">
    <property type="entry name" value="Diaminopimelate Epimerase, Chain A, domain 1"/>
    <property type="match status" value="2"/>
</dbReference>
<evidence type="ECO:0000313" key="4">
    <source>
        <dbReference type="Proteomes" id="UP000232101"/>
    </source>
</evidence>
<keyword evidence="2" id="KW-0413">Isomerase</keyword>
<name>A0A2M9Q3K4_9BACI</name>
<dbReference type="SUPFAM" id="SSF54506">
    <property type="entry name" value="Diaminopimelate epimerase-like"/>
    <property type="match status" value="1"/>
</dbReference>
<evidence type="ECO:0000256" key="1">
    <source>
        <dbReference type="ARBA" id="ARBA00008270"/>
    </source>
</evidence>
<gene>
    <name evidence="3" type="ORF">CWD94_17050</name>
</gene>
<dbReference type="PANTHER" id="PTHR13774:SF17">
    <property type="entry name" value="PHENAZINE BIOSYNTHESIS-LIKE DOMAIN-CONTAINING PROTEIN"/>
    <property type="match status" value="1"/>
</dbReference>
<sequence length="266" mass="29692">MNKVSYFIVNAFTTELYKGNPAAVCLLDSAIPESTMQKIAQEIPVPTTAFVQKKDNDFFLRWFTPAKEIPICGHGTIASAFLLWKQGIVPVNSSITFQTLSGPLQAIWVNELVEITIQKYRLEEIECPVELEEWLGMKPTYVGKTELDYIVELSHEEYIADFKADFHAMNQFPVRGVCITSHSKDEGIDIVSRFFSPAQGIDEDHVNGSTHGALGPYWCEKLSKESIVSKQLSKRGGLLYVTPKIKDVAIAGSAVRVLSGEILIKY</sequence>
<dbReference type="GO" id="GO:0005737">
    <property type="term" value="C:cytoplasm"/>
    <property type="evidence" value="ECO:0007669"/>
    <property type="project" value="TreeGrafter"/>
</dbReference>
<protein>
    <submittedName>
        <fullName evidence="3">PhzF family phenazine biosynthesis protein</fullName>
    </submittedName>
</protein>
<proteinExistence type="inferred from homology"/>
<dbReference type="NCBIfam" id="TIGR00654">
    <property type="entry name" value="PhzF_family"/>
    <property type="match status" value="1"/>
</dbReference>
<comment type="similarity">
    <text evidence="1">Belongs to the PhzF family.</text>
</comment>
<evidence type="ECO:0000313" key="3">
    <source>
        <dbReference type="EMBL" id="PJO42532.1"/>
    </source>
</evidence>
<dbReference type="EMBL" id="PHQY01000649">
    <property type="protein sequence ID" value="PJO42532.1"/>
    <property type="molecule type" value="Genomic_DNA"/>
</dbReference>
<dbReference type="STRING" id="582475.ACZ11_18005"/>
<dbReference type="InterPro" id="IPR003719">
    <property type="entry name" value="Phenazine_PhzF-like"/>
</dbReference>
<dbReference type="Proteomes" id="UP000232101">
    <property type="component" value="Unassembled WGS sequence"/>
</dbReference>
<dbReference type="PANTHER" id="PTHR13774">
    <property type="entry name" value="PHENAZINE BIOSYNTHESIS PROTEIN"/>
    <property type="match status" value="1"/>
</dbReference>
<dbReference type="PIRSF" id="PIRSF016184">
    <property type="entry name" value="PhzC_PhzF"/>
    <property type="match status" value="1"/>
</dbReference>
<dbReference type="RefSeq" id="WP_100544079.1">
    <property type="nucleotide sequence ID" value="NZ_PHQY01000649.1"/>
</dbReference>
<dbReference type="Pfam" id="PF02567">
    <property type="entry name" value="PhzC-PhzF"/>
    <property type="match status" value="1"/>
</dbReference>
<evidence type="ECO:0000256" key="2">
    <source>
        <dbReference type="ARBA" id="ARBA00023235"/>
    </source>
</evidence>
<dbReference type="GO" id="GO:0016853">
    <property type="term" value="F:isomerase activity"/>
    <property type="evidence" value="ECO:0007669"/>
    <property type="project" value="UniProtKB-KW"/>
</dbReference>
<organism evidence="3 4">
    <name type="scientific">Lysinibacillus xylanilyticus</name>
    <dbReference type="NCBI Taxonomy" id="582475"/>
    <lineage>
        <taxon>Bacteria</taxon>
        <taxon>Bacillati</taxon>
        <taxon>Bacillota</taxon>
        <taxon>Bacilli</taxon>
        <taxon>Bacillales</taxon>
        <taxon>Bacillaceae</taxon>
        <taxon>Lysinibacillus</taxon>
    </lineage>
</organism>
<accession>A0A2M9Q3K4</accession>